<evidence type="ECO:0000256" key="3">
    <source>
        <dbReference type="ARBA" id="ARBA00004496"/>
    </source>
</evidence>
<evidence type="ECO:0000313" key="25">
    <source>
        <dbReference type="Proteomes" id="UP000306402"/>
    </source>
</evidence>
<dbReference type="PROSITE" id="PS00858">
    <property type="entry name" value="PREPHENATE_DEHYDR_2"/>
    <property type="match status" value="1"/>
</dbReference>
<reference evidence="24 25" key="1">
    <citation type="submission" date="2019-05" db="EMBL/GenBank/DDBJ databases">
        <authorList>
            <person name="Qu J.-H."/>
        </authorList>
    </citation>
    <scope>NUCLEOTIDE SEQUENCE [LARGE SCALE GENOMIC DNA]</scope>
    <source>
        <strain evidence="24 25">T17</strain>
    </source>
</reference>
<dbReference type="UniPathway" id="UPA00120">
    <property type="reaction ID" value="UER00203"/>
</dbReference>
<evidence type="ECO:0000256" key="15">
    <source>
        <dbReference type="ARBA" id="ARBA00023268"/>
    </source>
</evidence>
<dbReference type="SMART" id="SM00830">
    <property type="entry name" value="CM_2"/>
    <property type="match status" value="1"/>
</dbReference>
<comment type="pathway">
    <text evidence="5">Metabolic intermediate biosynthesis; prephenate biosynthesis; prephenate from chorismate: step 1/1.</text>
</comment>
<feature type="domain" description="Chorismate mutase" evidence="21">
    <location>
        <begin position="1"/>
        <end position="87"/>
    </location>
</feature>
<dbReference type="Gene3D" id="3.30.70.260">
    <property type="match status" value="1"/>
</dbReference>
<dbReference type="InterPro" id="IPR010957">
    <property type="entry name" value="G/b/e-P-prot_chorismate_mutase"/>
</dbReference>
<dbReference type="PROSITE" id="PS51671">
    <property type="entry name" value="ACT"/>
    <property type="match status" value="1"/>
</dbReference>
<evidence type="ECO:0000256" key="20">
    <source>
        <dbReference type="SAM" id="Coils"/>
    </source>
</evidence>
<dbReference type="InterPro" id="IPR002912">
    <property type="entry name" value="ACT_dom"/>
</dbReference>
<dbReference type="Pfam" id="PF00800">
    <property type="entry name" value="PDT"/>
    <property type="match status" value="1"/>
</dbReference>
<dbReference type="InterPro" id="IPR001086">
    <property type="entry name" value="Preph_deHydtase"/>
</dbReference>
<dbReference type="GO" id="GO:0009094">
    <property type="term" value="P:L-phenylalanine biosynthetic process"/>
    <property type="evidence" value="ECO:0007669"/>
    <property type="project" value="UniProtKB-UniPathway"/>
</dbReference>
<dbReference type="AlphaFoldDB" id="A0A5R9KSV0"/>
<evidence type="ECO:0000259" key="21">
    <source>
        <dbReference type="PROSITE" id="PS51168"/>
    </source>
</evidence>
<dbReference type="CDD" id="cd13630">
    <property type="entry name" value="PBP2_PDT_1"/>
    <property type="match status" value="1"/>
</dbReference>
<keyword evidence="10" id="KW-0028">Amino-acid biosynthesis</keyword>
<dbReference type="InterPro" id="IPR018528">
    <property type="entry name" value="Preph_deHydtase_CS"/>
</dbReference>
<dbReference type="GO" id="GO:0046417">
    <property type="term" value="P:chorismate metabolic process"/>
    <property type="evidence" value="ECO:0007669"/>
    <property type="project" value="InterPro"/>
</dbReference>
<feature type="site" description="Essential for prephenate dehydratase activity" evidence="19">
    <location>
        <position position="257"/>
    </location>
</feature>
<proteinExistence type="predicted"/>
<dbReference type="InterPro" id="IPR002701">
    <property type="entry name" value="CM_II_prokaryot"/>
</dbReference>
<name>A0A5R9KSV0_9BACT</name>
<sequence length="358" mass="40939">MDLHHLRNRIDTLDDQLLNILNERMELVKEVGELKRSSQSIIYRPEREKQILDRLEKRNTGLLTRQAIDAIFFEIFAVSRNLELPERISYLGPEGSFTHQAAESRFGGMSEYLMLPTIHSVFESVETGRAKFGVVPIENNQEGIVIETVDFLREKNLSIVAEVLLQVHFTFASQADTLRNIKRIYSKDIAFRQCGKFLSEYLEGMGIELIPVESTSKAAKMAAEEPDAAAICSSISARLFGVPILFDNIEDSDQNRTRFLILAKDFVNIKSDDDKTTLIANLPNTNRPGVLYEFLKDFNDRGINLTKIESRPLRGEATFRAWFLVEFLGHRDDAPVQEILHKYGTHLKWLGSYIRISQ</sequence>
<dbReference type="Proteomes" id="UP000306402">
    <property type="component" value="Unassembled WGS sequence"/>
</dbReference>
<evidence type="ECO:0000256" key="19">
    <source>
        <dbReference type="PIRSR" id="PIRSR001500-2"/>
    </source>
</evidence>
<evidence type="ECO:0000256" key="11">
    <source>
        <dbReference type="ARBA" id="ARBA00023141"/>
    </source>
</evidence>
<keyword evidence="11" id="KW-0057">Aromatic amino acid biosynthesis</keyword>
<evidence type="ECO:0000256" key="12">
    <source>
        <dbReference type="ARBA" id="ARBA00023222"/>
    </source>
</evidence>
<dbReference type="InterPro" id="IPR036979">
    <property type="entry name" value="CM_dom_sf"/>
</dbReference>
<dbReference type="CDD" id="cd04905">
    <property type="entry name" value="ACT_CM-PDT"/>
    <property type="match status" value="1"/>
</dbReference>
<dbReference type="Gene3D" id="1.20.59.10">
    <property type="entry name" value="Chorismate mutase"/>
    <property type="match status" value="1"/>
</dbReference>
<evidence type="ECO:0000259" key="22">
    <source>
        <dbReference type="PROSITE" id="PS51171"/>
    </source>
</evidence>
<dbReference type="PIRSF" id="PIRSF001500">
    <property type="entry name" value="Chor_mut_pdt_Ppr"/>
    <property type="match status" value="1"/>
</dbReference>
<dbReference type="GO" id="GO:0005737">
    <property type="term" value="C:cytoplasm"/>
    <property type="evidence" value="ECO:0007669"/>
    <property type="project" value="UniProtKB-SubCell"/>
</dbReference>
<evidence type="ECO:0000256" key="1">
    <source>
        <dbReference type="ARBA" id="ARBA00000824"/>
    </source>
</evidence>
<evidence type="ECO:0000313" key="24">
    <source>
        <dbReference type="EMBL" id="TLU99184.1"/>
    </source>
</evidence>
<protein>
    <recommendedName>
        <fullName evidence="8">Bifunctional chorismate mutase/prephenate dehydratase</fullName>
        <ecNumber evidence="7">4.2.1.51</ecNumber>
        <ecNumber evidence="6">5.4.99.5</ecNumber>
    </recommendedName>
    <alternativeName>
        <fullName evidence="17">Chorismate mutase-prephenate dehydratase</fullName>
    </alternativeName>
    <alternativeName>
        <fullName evidence="16">p-protein</fullName>
    </alternativeName>
</protein>
<evidence type="ECO:0000256" key="17">
    <source>
        <dbReference type="ARBA" id="ARBA00031520"/>
    </source>
</evidence>
<dbReference type="EC" id="5.4.99.5" evidence="6"/>
<evidence type="ECO:0000256" key="10">
    <source>
        <dbReference type="ARBA" id="ARBA00022605"/>
    </source>
</evidence>
<dbReference type="NCBIfam" id="NF008865">
    <property type="entry name" value="PRK11898.1"/>
    <property type="match status" value="1"/>
</dbReference>
<evidence type="ECO:0000256" key="9">
    <source>
        <dbReference type="ARBA" id="ARBA00022490"/>
    </source>
</evidence>
<dbReference type="UniPathway" id="UPA00121">
    <property type="reaction ID" value="UER00345"/>
</dbReference>
<comment type="pathway">
    <text evidence="4">Amino-acid biosynthesis; L-phenylalanine biosynthesis; phenylpyruvate from prephenate: step 1/1.</text>
</comment>
<keyword evidence="20" id="KW-0175">Coiled coil</keyword>
<evidence type="ECO:0000259" key="23">
    <source>
        <dbReference type="PROSITE" id="PS51671"/>
    </source>
</evidence>
<comment type="catalytic activity">
    <reaction evidence="18">
        <text>prephenate + H(+) = 3-phenylpyruvate + CO2 + H2O</text>
        <dbReference type="Rhea" id="RHEA:21648"/>
        <dbReference type="ChEBI" id="CHEBI:15377"/>
        <dbReference type="ChEBI" id="CHEBI:15378"/>
        <dbReference type="ChEBI" id="CHEBI:16526"/>
        <dbReference type="ChEBI" id="CHEBI:18005"/>
        <dbReference type="ChEBI" id="CHEBI:29934"/>
        <dbReference type="EC" id="4.2.1.51"/>
    </reaction>
</comment>
<feature type="domain" description="ACT" evidence="23">
    <location>
        <begin position="279"/>
        <end position="358"/>
    </location>
</feature>
<dbReference type="Gene3D" id="3.40.190.10">
    <property type="entry name" value="Periplasmic binding protein-like II"/>
    <property type="match status" value="2"/>
</dbReference>
<accession>A0A5R9KSV0</accession>
<evidence type="ECO:0000256" key="2">
    <source>
        <dbReference type="ARBA" id="ARBA00002364"/>
    </source>
</evidence>
<keyword evidence="14 24" id="KW-0456">Lyase</keyword>
<keyword evidence="13" id="KW-0413">Isomerase</keyword>
<dbReference type="PANTHER" id="PTHR21022">
    <property type="entry name" value="PREPHENATE DEHYDRATASE P PROTEIN"/>
    <property type="match status" value="1"/>
</dbReference>
<dbReference type="EC" id="4.2.1.51" evidence="7"/>
<dbReference type="SUPFAM" id="SSF48600">
    <property type="entry name" value="Chorismate mutase II"/>
    <property type="match status" value="1"/>
</dbReference>
<dbReference type="NCBIfam" id="TIGR01807">
    <property type="entry name" value="CM_P2"/>
    <property type="match status" value="1"/>
</dbReference>
<keyword evidence="15" id="KW-0511">Multifunctional enzyme</keyword>
<dbReference type="EMBL" id="VCEJ01000005">
    <property type="protein sequence ID" value="TLU99184.1"/>
    <property type="molecule type" value="Genomic_DNA"/>
</dbReference>
<evidence type="ECO:0000256" key="16">
    <source>
        <dbReference type="ARBA" id="ARBA00031175"/>
    </source>
</evidence>
<dbReference type="OrthoDB" id="9802281at2"/>
<evidence type="ECO:0000256" key="18">
    <source>
        <dbReference type="ARBA" id="ARBA00047848"/>
    </source>
</evidence>
<organism evidence="24 25">
    <name type="scientific">Dyadobacter luticola</name>
    <dbReference type="NCBI Taxonomy" id="1979387"/>
    <lineage>
        <taxon>Bacteria</taxon>
        <taxon>Pseudomonadati</taxon>
        <taxon>Bacteroidota</taxon>
        <taxon>Cytophagia</taxon>
        <taxon>Cytophagales</taxon>
        <taxon>Spirosomataceae</taxon>
        <taxon>Dyadobacter</taxon>
    </lineage>
</organism>
<comment type="function">
    <text evidence="2">Catalyzes the Claisen rearrangement of chorismate to prephenate and the decarboxylation/dehydration of prephenate to phenylpyruvate.</text>
</comment>
<dbReference type="PROSITE" id="PS00857">
    <property type="entry name" value="PREPHENATE_DEHYDR_1"/>
    <property type="match status" value="1"/>
</dbReference>
<dbReference type="InterPro" id="IPR036263">
    <property type="entry name" value="Chorismate_II_sf"/>
</dbReference>
<feature type="domain" description="Prephenate dehydratase" evidence="22">
    <location>
        <begin position="87"/>
        <end position="264"/>
    </location>
</feature>
<dbReference type="SUPFAM" id="SSF55021">
    <property type="entry name" value="ACT-like"/>
    <property type="match status" value="1"/>
</dbReference>
<evidence type="ECO:0000256" key="14">
    <source>
        <dbReference type="ARBA" id="ARBA00023239"/>
    </source>
</evidence>
<dbReference type="Pfam" id="PF01817">
    <property type="entry name" value="CM_2"/>
    <property type="match status" value="1"/>
</dbReference>
<dbReference type="PROSITE" id="PS51171">
    <property type="entry name" value="PREPHENATE_DEHYDR_3"/>
    <property type="match status" value="1"/>
</dbReference>
<dbReference type="InterPro" id="IPR008242">
    <property type="entry name" value="Chor_mutase/pphenate_deHydtase"/>
</dbReference>
<comment type="catalytic activity">
    <reaction evidence="1">
        <text>chorismate = prephenate</text>
        <dbReference type="Rhea" id="RHEA:13897"/>
        <dbReference type="ChEBI" id="CHEBI:29748"/>
        <dbReference type="ChEBI" id="CHEBI:29934"/>
        <dbReference type="EC" id="5.4.99.5"/>
    </reaction>
</comment>
<evidence type="ECO:0000256" key="4">
    <source>
        <dbReference type="ARBA" id="ARBA00004741"/>
    </source>
</evidence>
<evidence type="ECO:0000256" key="13">
    <source>
        <dbReference type="ARBA" id="ARBA00023235"/>
    </source>
</evidence>
<dbReference type="GO" id="GO:0004664">
    <property type="term" value="F:prephenate dehydratase activity"/>
    <property type="evidence" value="ECO:0007669"/>
    <property type="project" value="UniProtKB-EC"/>
</dbReference>
<dbReference type="GO" id="GO:0004106">
    <property type="term" value="F:chorismate mutase activity"/>
    <property type="evidence" value="ECO:0007669"/>
    <property type="project" value="UniProtKB-EC"/>
</dbReference>
<evidence type="ECO:0000256" key="6">
    <source>
        <dbReference type="ARBA" id="ARBA00012404"/>
    </source>
</evidence>
<evidence type="ECO:0000256" key="7">
    <source>
        <dbReference type="ARBA" id="ARBA00013147"/>
    </source>
</evidence>
<dbReference type="SUPFAM" id="SSF53850">
    <property type="entry name" value="Periplasmic binding protein-like II"/>
    <property type="match status" value="1"/>
</dbReference>
<dbReference type="PANTHER" id="PTHR21022:SF19">
    <property type="entry name" value="PREPHENATE DEHYDRATASE-RELATED"/>
    <property type="match status" value="1"/>
</dbReference>
<gene>
    <name evidence="24" type="primary">pheA</name>
    <name evidence="24" type="ORF">FEN17_21655</name>
</gene>
<keyword evidence="25" id="KW-1185">Reference proteome</keyword>
<evidence type="ECO:0000256" key="5">
    <source>
        <dbReference type="ARBA" id="ARBA00004817"/>
    </source>
</evidence>
<keyword evidence="12" id="KW-0584">Phenylalanine biosynthesis</keyword>
<dbReference type="InterPro" id="IPR045865">
    <property type="entry name" value="ACT-like_dom_sf"/>
</dbReference>
<comment type="subcellular location">
    <subcellularLocation>
        <location evidence="3">Cytoplasm</location>
    </subcellularLocation>
</comment>
<dbReference type="PROSITE" id="PS51168">
    <property type="entry name" value="CHORISMATE_MUT_2"/>
    <property type="match status" value="1"/>
</dbReference>
<dbReference type="Pfam" id="PF01842">
    <property type="entry name" value="ACT"/>
    <property type="match status" value="1"/>
</dbReference>
<comment type="caution">
    <text evidence="24">The sequence shown here is derived from an EMBL/GenBank/DDBJ whole genome shotgun (WGS) entry which is preliminary data.</text>
</comment>
<evidence type="ECO:0000256" key="8">
    <source>
        <dbReference type="ARBA" id="ARBA00014401"/>
    </source>
</evidence>
<dbReference type="RefSeq" id="WP_138367475.1">
    <property type="nucleotide sequence ID" value="NZ_VCEJ01000005.1"/>
</dbReference>
<keyword evidence="9" id="KW-0963">Cytoplasm</keyword>
<feature type="coiled-coil region" evidence="20">
    <location>
        <begin position="3"/>
        <end position="30"/>
    </location>
</feature>